<comment type="caution">
    <text evidence="3">The sequence shown here is derived from an EMBL/GenBank/DDBJ whole genome shotgun (WGS) entry which is preliminary data.</text>
</comment>
<dbReference type="EMBL" id="BAAFSV010000001">
    <property type="protein sequence ID" value="GAB1312002.1"/>
    <property type="molecule type" value="Genomic_DNA"/>
</dbReference>
<sequence>MSNKITDARIQELDRKIKRRDELKEKIQKEKDALNAIRNAISKGDTEELISSSSKAARDARNKGGSSTLTNQDVIDTYTIAIERLEEEYEKVEEELKGLKELMEPRSP</sequence>
<keyword evidence="4" id="KW-1185">Reference proteome</keyword>
<evidence type="ECO:0000313" key="3">
    <source>
        <dbReference type="EMBL" id="GAB1312002.1"/>
    </source>
</evidence>
<name>A0ABQ0G2P6_9PEZI</name>
<keyword evidence="1" id="KW-0175">Coiled coil</keyword>
<evidence type="ECO:0000256" key="1">
    <source>
        <dbReference type="SAM" id="Coils"/>
    </source>
</evidence>
<protein>
    <submittedName>
        <fullName evidence="3">Uncharacterized protein</fullName>
    </submittedName>
</protein>
<evidence type="ECO:0000313" key="4">
    <source>
        <dbReference type="Proteomes" id="UP001628179"/>
    </source>
</evidence>
<dbReference type="RefSeq" id="XP_070913735.1">
    <property type="nucleotide sequence ID" value="XM_071057634.1"/>
</dbReference>
<gene>
    <name evidence="3" type="ORF">MFIFM68171_02212</name>
</gene>
<reference evidence="3 4" key="1">
    <citation type="submission" date="2024-09" db="EMBL/GenBank/DDBJ databases">
        <title>Itraconazole resistance in Madurella fahalii resulting from another homologue of gene encoding cytochrome P450 14-alpha sterol demethylase (CYP51).</title>
        <authorList>
            <person name="Yoshioka I."/>
            <person name="Fahal A.H."/>
            <person name="Kaneko S."/>
            <person name="Yaguchi T."/>
        </authorList>
    </citation>
    <scope>NUCLEOTIDE SEQUENCE [LARGE SCALE GENOMIC DNA]</scope>
    <source>
        <strain evidence="3 4">IFM 68171</strain>
    </source>
</reference>
<feature type="region of interest" description="Disordered" evidence="2">
    <location>
        <begin position="45"/>
        <end position="70"/>
    </location>
</feature>
<evidence type="ECO:0000256" key="2">
    <source>
        <dbReference type="SAM" id="MobiDB-lite"/>
    </source>
</evidence>
<accession>A0ABQ0G2P6</accession>
<feature type="coiled-coil region" evidence="1">
    <location>
        <begin position="75"/>
        <end position="102"/>
    </location>
</feature>
<feature type="coiled-coil region" evidence="1">
    <location>
        <begin position="10"/>
        <end position="40"/>
    </location>
</feature>
<organism evidence="3 4">
    <name type="scientific">Madurella fahalii</name>
    <dbReference type="NCBI Taxonomy" id="1157608"/>
    <lineage>
        <taxon>Eukaryota</taxon>
        <taxon>Fungi</taxon>
        <taxon>Dikarya</taxon>
        <taxon>Ascomycota</taxon>
        <taxon>Pezizomycotina</taxon>
        <taxon>Sordariomycetes</taxon>
        <taxon>Sordariomycetidae</taxon>
        <taxon>Sordariales</taxon>
        <taxon>Sordariales incertae sedis</taxon>
        <taxon>Madurella</taxon>
    </lineage>
</organism>
<proteinExistence type="predicted"/>
<dbReference type="Proteomes" id="UP001628179">
    <property type="component" value="Unassembled WGS sequence"/>
</dbReference>
<dbReference type="GeneID" id="98172957"/>